<gene>
    <name evidence="3" type="ORF">EDC65_1645</name>
</gene>
<keyword evidence="4" id="KW-1185">Reference proteome</keyword>
<dbReference type="AlphaFoldDB" id="A0A3N1M9Y3"/>
<keyword evidence="1" id="KW-0732">Signal</keyword>
<proteinExistence type="predicted"/>
<feature type="chain" id="PRO_5018245457" evidence="1">
    <location>
        <begin position="23"/>
        <end position="165"/>
    </location>
</feature>
<evidence type="ECO:0000256" key="1">
    <source>
        <dbReference type="SAM" id="SignalP"/>
    </source>
</evidence>
<keyword evidence="3" id="KW-0946">Virion</keyword>
<dbReference type="PANTHER" id="PTHR37089">
    <property type="entry name" value="PROTEIN U-RELATED"/>
    <property type="match status" value="1"/>
</dbReference>
<organism evidence="3 4">
    <name type="scientific">Stella humosa</name>
    <dbReference type="NCBI Taxonomy" id="94"/>
    <lineage>
        <taxon>Bacteria</taxon>
        <taxon>Pseudomonadati</taxon>
        <taxon>Pseudomonadota</taxon>
        <taxon>Alphaproteobacteria</taxon>
        <taxon>Rhodospirillales</taxon>
        <taxon>Stellaceae</taxon>
        <taxon>Stella</taxon>
    </lineage>
</organism>
<comment type="caution">
    <text evidence="3">The sequence shown here is derived from an EMBL/GenBank/DDBJ whole genome shotgun (WGS) entry which is preliminary data.</text>
</comment>
<evidence type="ECO:0000313" key="3">
    <source>
        <dbReference type="EMBL" id="ROP99854.1"/>
    </source>
</evidence>
<sequence>MRIARILLLLAAFAAWSPPVKAASCLLLCTCTVVTTPVSFSDYNPINGPAVLNNGNVAVTCRVFLGLNIGLLVSYEIAISAGQSGSVAQRKMFKGGDSLNYNLYTSNSYGTIWGTSAPNTVVDGYALALVNTTKNHTVFGRIPAGQNTVPVGDYSDTTVVVTVTY</sequence>
<evidence type="ECO:0000313" key="4">
    <source>
        <dbReference type="Proteomes" id="UP000278222"/>
    </source>
</evidence>
<protein>
    <submittedName>
        <fullName evidence="3">Spore coat protein U-like protein</fullName>
    </submittedName>
</protein>
<dbReference type="OrthoDB" id="582666at2"/>
<accession>A0A3N1M9Y3</accession>
<name>A0A3N1M9Y3_9PROT</name>
<dbReference type="Proteomes" id="UP000278222">
    <property type="component" value="Unassembled WGS sequence"/>
</dbReference>
<reference evidence="3 4" key="1">
    <citation type="submission" date="2018-11" db="EMBL/GenBank/DDBJ databases">
        <title>Genomic Encyclopedia of Type Strains, Phase IV (KMG-IV): sequencing the most valuable type-strain genomes for metagenomic binning, comparative biology and taxonomic classification.</title>
        <authorList>
            <person name="Goeker M."/>
        </authorList>
    </citation>
    <scope>NUCLEOTIDE SEQUENCE [LARGE SCALE GENOMIC DNA]</scope>
    <source>
        <strain evidence="3 4">DSM 5900</strain>
    </source>
</reference>
<evidence type="ECO:0000259" key="2">
    <source>
        <dbReference type="Pfam" id="PF05229"/>
    </source>
</evidence>
<dbReference type="EMBL" id="RJKX01000013">
    <property type="protein sequence ID" value="ROP99854.1"/>
    <property type="molecule type" value="Genomic_DNA"/>
</dbReference>
<dbReference type="InterPro" id="IPR007893">
    <property type="entry name" value="Spore_coat_U/FanG"/>
</dbReference>
<keyword evidence="3" id="KW-0167">Capsid protein</keyword>
<feature type="domain" description="Spore coat protein U/FanG" evidence="2">
    <location>
        <begin position="26"/>
        <end position="160"/>
    </location>
</feature>
<dbReference type="RefSeq" id="WP_123689198.1">
    <property type="nucleotide sequence ID" value="NZ_AP019700.1"/>
</dbReference>
<dbReference type="SMART" id="SM00972">
    <property type="entry name" value="SCPU"/>
    <property type="match status" value="1"/>
</dbReference>
<dbReference type="InterPro" id="IPR053167">
    <property type="entry name" value="Spore_coat_component"/>
</dbReference>
<dbReference type="PANTHER" id="PTHR37089:SF1">
    <property type="entry name" value="MEMBRANE PROTEIN"/>
    <property type="match status" value="1"/>
</dbReference>
<dbReference type="Pfam" id="PF05229">
    <property type="entry name" value="SCPU"/>
    <property type="match status" value="1"/>
</dbReference>
<feature type="signal peptide" evidence="1">
    <location>
        <begin position="1"/>
        <end position="22"/>
    </location>
</feature>